<dbReference type="OrthoDB" id="7794186at2"/>
<feature type="domain" description="PKD" evidence="2">
    <location>
        <begin position="641"/>
        <end position="692"/>
    </location>
</feature>
<dbReference type="GO" id="GO:0005975">
    <property type="term" value="P:carbohydrate metabolic process"/>
    <property type="evidence" value="ECO:0007669"/>
    <property type="project" value="UniProtKB-ARBA"/>
</dbReference>
<accession>A0A2T0WBB7</accession>
<dbReference type="Gene3D" id="2.60.120.200">
    <property type="match status" value="1"/>
</dbReference>
<keyword evidence="1" id="KW-1133">Transmembrane helix</keyword>
<proteinExistence type="predicted"/>
<sequence>MKERDKISIVSKALNVFAGFFIYMTIIFSSSSISLAQSGFPFCGNFTDDSNPILITGGAASIQDGVLRLTDASQDQSGYAYIDIPFPSNFGIKAAFEMYIYGGTGGDGMSVFLFDANTENFAPGGFGGSLGYAQRNEDPGLTGAYFGLGFDVFGNFSNSSESKNGGLSPELTFPNTIAVRTGGSGFTGYDFLTAKTTLAVNETAISLPLNEMFALNSGIQGTPRVTNPDQIGYRKVYLEILPNPNANGYLLNLELDINNGEELRRVVIFSNQPYNQQAPENLKIGFAASTGGMVNIHEIGELTVEVADQEGLENPVTREFEDLATCAGQDNYFEIPDSAFDLPNENSSVRCLQFYSSLEEIETVLEDICLQGTCRSDVLELEEGVIRANGNGVGYTFTPSADFIDKTLTVYYTIIDTYGRQSNGSAMNLFIQESPNPIHIKFENFDEEIKEVFTCEGELVRMEAFGDDVFSSYKWYLDDEFIIETQGPLYESVLLGIYKVEGYTTRNECFVVSDGISITIPDLPEVAIQQEIIACNPEVAPNLLDYLEEYDPDSLDYKLTGPQGEILLDEEIEVIDLLPGTYSIEARLKGLDCFGPNTSFEVNYVTEPLSLAISYQLADPTRSSIADADIFIDDEISFSFESNRPIVFTEWDLGDGTTSNEVSPFHVFGNRGEYLIQVTAEDEFGCTTTDEILLILDLSYRIMVPTGFTPLLFENNHFRPKTRGIVSMELLVFNLWGNMVFQSNDLGTEGWDGKVNGEMAPSGSYVYKATMVSADGELVEESGRFSLIR</sequence>
<evidence type="ECO:0000256" key="1">
    <source>
        <dbReference type="SAM" id="Phobius"/>
    </source>
</evidence>
<dbReference type="SUPFAM" id="SSF49299">
    <property type="entry name" value="PKD domain"/>
    <property type="match status" value="1"/>
</dbReference>
<gene>
    <name evidence="3" type="ORF">CLW00_1242</name>
</gene>
<dbReference type="SMART" id="SM00089">
    <property type="entry name" value="PKD"/>
    <property type="match status" value="1"/>
</dbReference>
<reference evidence="3 4" key="1">
    <citation type="submission" date="2018-03" db="EMBL/GenBank/DDBJ databases">
        <title>Genomic Encyclopedia of Archaeal and Bacterial Type Strains, Phase II (KMG-II): from individual species to whole genera.</title>
        <authorList>
            <person name="Goeker M."/>
        </authorList>
    </citation>
    <scope>NUCLEOTIDE SEQUENCE [LARGE SCALE GENOMIC DNA]</scope>
    <source>
        <strain evidence="3 4">DSM 27929</strain>
    </source>
</reference>
<dbReference type="InterPro" id="IPR022409">
    <property type="entry name" value="PKD/Chitinase_dom"/>
</dbReference>
<comment type="caution">
    <text evidence="3">The sequence shown here is derived from an EMBL/GenBank/DDBJ whole genome shotgun (WGS) entry which is preliminary data.</text>
</comment>
<dbReference type="PROSITE" id="PS50093">
    <property type="entry name" value="PKD"/>
    <property type="match status" value="1"/>
</dbReference>
<organism evidence="3 4">
    <name type="scientific">Mongoliibacter ruber</name>
    <dbReference type="NCBI Taxonomy" id="1750599"/>
    <lineage>
        <taxon>Bacteria</taxon>
        <taxon>Pseudomonadati</taxon>
        <taxon>Bacteroidota</taxon>
        <taxon>Cytophagia</taxon>
        <taxon>Cytophagales</taxon>
        <taxon>Cyclobacteriaceae</taxon>
        <taxon>Mongoliibacter</taxon>
    </lineage>
</organism>
<feature type="transmembrane region" description="Helical" evidence="1">
    <location>
        <begin position="12"/>
        <end position="33"/>
    </location>
</feature>
<dbReference type="Pfam" id="PF13585">
    <property type="entry name" value="CHU_C"/>
    <property type="match status" value="1"/>
</dbReference>
<dbReference type="EMBL" id="PVTR01000024">
    <property type="protein sequence ID" value="PRY84010.1"/>
    <property type="molecule type" value="Genomic_DNA"/>
</dbReference>
<keyword evidence="1" id="KW-0812">Transmembrane</keyword>
<dbReference type="Gene3D" id="2.60.40.10">
    <property type="entry name" value="Immunoglobulins"/>
    <property type="match status" value="1"/>
</dbReference>
<dbReference type="Pfam" id="PF18911">
    <property type="entry name" value="PKD_4"/>
    <property type="match status" value="1"/>
</dbReference>
<name>A0A2T0WBB7_9BACT</name>
<dbReference type="InterPro" id="IPR035986">
    <property type="entry name" value="PKD_dom_sf"/>
</dbReference>
<evidence type="ECO:0000313" key="4">
    <source>
        <dbReference type="Proteomes" id="UP000238157"/>
    </source>
</evidence>
<protein>
    <submittedName>
        <fullName evidence="3">Gliding motility-associated-like protein</fullName>
    </submittedName>
</protein>
<keyword evidence="1" id="KW-0472">Membrane</keyword>
<dbReference type="SUPFAM" id="SSF49899">
    <property type="entry name" value="Concanavalin A-like lectins/glucanases"/>
    <property type="match status" value="1"/>
</dbReference>
<dbReference type="AlphaFoldDB" id="A0A2T0WBB7"/>
<dbReference type="GO" id="GO:0004553">
    <property type="term" value="F:hydrolase activity, hydrolyzing O-glycosyl compounds"/>
    <property type="evidence" value="ECO:0007669"/>
    <property type="project" value="UniProtKB-ARBA"/>
</dbReference>
<dbReference type="InterPro" id="IPR013320">
    <property type="entry name" value="ConA-like_dom_sf"/>
</dbReference>
<dbReference type="InterPro" id="IPR013783">
    <property type="entry name" value="Ig-like_fold"/>
</dbReference>
<evidence type="ECO:0000259" key="2">
    <source>
        <dbReference type="PROSITE" id="PS50093"/>
    </source>
</evidence>
<dbReference type="Proteomes" id="UP000238157">
    <property type="component" value="Unassembled WGS sequence"/>
</dbReference>
<evidence type="ECO:0000313" key="3">
    <source>
        <dbReference type="EMBL" id="PRY84010.1"/>
    </source>
</evidence>
<dbReference type="CDD" id="cd00146">
    <property type="entry name" value="PKD"/>
    <property type="match status" value="1"/>
</dbReference>
<keyword evidence="4" id="KW-1185">Reference proteome</keyword>
<dbReference type="InterPro" id="IPR000601">
    <property type="entry name" value="PKD_dom"/>
</dbReference>